<keyword evidence="2" id="KW-0964">Secreted</keyword>
<evidence type="ECO:0000313" key="7">
    <source>
        <dbReference type="Proteomes" id="UP000245207"/>
    </source>
</evidence>
<name>A0A2U1KB32_ARTAN</name>
<organism evidence="6 7">
    <name type="scientific">Artemisia annua</name>
    <name type="common">Sweet wormwood</name>
    <dbReference type="NCBI Taxonomy" id="35608"/>
    <lineage>
        <taxon>Eukaryota</taxon>
        <taxon>Viridiplantae</taxon>
        <taxon>Streptophyta</taxon>
        <taxon>Embryophyta</taxon>
        <taxon>Tracheophyta</taxon>
        <taxon>Spermatophyta</taxon>
        <taxon>Magnoliopsida</taxon>
        <taxon>eudicotyledons</taxon>
        <taxon>Gunneridae</taxon>
        <taxon>Pentapetalae</taxon>
        <taxon>asterids</taxon>
        <taxon>campanulids</taxon>
        <taxon>Asterales</taxon>
        <taxon>Asteraceae</taxon>
        <taxon>Asteroideae</taxon>
        <taxon>Anthemideae</taxon>
        <taxon>Artemisiinae</taxon>
        <taxon>Artemisia</taxon>
    </lineage>
</organism>
<dbReference type="InterPro" id="IPR007112">
    <property type="entry name" value="Expansin/allergen_DPBB_dom"/>
</dbReference>
<feature type="chain" id="PRO_5015458306" evidence="4">
    <location>
        <begin position="24"/>
        <end position="130"/>
    </location>
</feature>
<dbReference type="InterPro" id="IPR009009">
    <property type="entry name" value="RlpA-like_DPBB"/>
</dbReference>
<protein>
    <submittedName>
        <fullName evidence="6">Barwin-like endoglucanase</fullName>
    </submittedName>
</protein>
<dbReference type="OrthoDB" id="406505at2759"/>
<proteinExistence type="predicted"/>
<dbReference type="Proteomes" id="UP000245207">
    <property type="component" value="Unassembled WGS sequence"/>
</dbReference>
<evidence type="ECO:0000256" key="4">
    <source>
        <dbReference type="SAM" id="SignalP"/>
    </source>
</evidence>
<keyword evidence="7" id="KW-1185">Reference proteome</keyword>
<reference evidence="6 7" key="1">
    <citation type="journal article" date="2018" name="Mol. Plant">
        <title>The genome of Artemisia annua provides insight into the evolution of Asteraceae family and artemisinin biosynthesis.</title>
        <authorList>
            <person name="Shen Q."/>
            <person name="Zhang L."/>
            <person name="Liao Z."/>
            <person name="Wang S."/>
            <person name="Yan T."/>
            <person name="Shi P."/>
            <person name="Liu M."/>
            <person name="Fu X."/>
            <person name="Pan Q."/>
            <person name="Wang Y."/>
            <person name="Lv Z."/>
            <person name="Lu X."/>
            <person name="Zhang F."/>
            <person name="Jiang W."/>
            <person name="Ma Y."/>
            <person name="Chen M."/>
            <person name="Hao X."/>
            <person name="Li L."/>
            <person name="Tang Y."/>
            <person name="Lv G."/>
            <person name="Zhou Y."/>
            <person name="Sun X."/>
            <person name="Brodelius P.E."/>
            <person name="Rose J.K.C."/>
            <person name="Tang K."/>
        </authorList>
    </citation>
    <scope>NUCLEOTIDE SEQUENCE [LARGE SCALE GENOMIC DNA]</scope>
    <source>
        <strain evidence="7">cv. Huhao1</strain>
        <tissue evidence="6">Leaf</tissue>
    </source>
</reference>
<comment type="caution">
    <text evidence="6">The sequence shown here is derived from an EMBL/GenBank/DDBJ whole genome shotgun (WGS) entry which is preliminary data.</text>
</comment>
<dbReference type="EMBL" id="PKPP01024500">
    <property type="protein sequence ID" value="PWA33960.1"/>
    <property type="molecule type" value="Genomic_DNA"/>
</dbReference>
<accession>A0A2U1KB32</accession>
<dbReference type="PROSITE" id="PS50842">
    <property type="entry name" value="EXPANSIN_EG45"/>
    <property type="match status" value="1"/>
</dbReference>
<sequence>MGLISKTLILIAMVACLFSVVNAIAGEATFYTPPYTPSSCNGFTNKGTMILAANHGMFANKGACGKRYRVRCTGGTNAGVAHPCRGNTIDVTVVDLCPGCAGDQIDLSQEAFAMIADPDEGKIKIEYNEI</sequence>
<evidence type="ECO:0000259" key="5">
    <source>
        <dbReference type="PROSITE" id="PS50842"/>
    </source>
</evidence>
<comment type="subcellular location">
    <subcellularLocation>
        <location evidence="1">Secreted</location>
    </subcellularLocation>
</comment>
<evidence type="ECO:0000313" key="6">
    <source>
        <dbReference type="EMBL" id="PWA33960.1"/>
    </source>
</evidence>
<dbReference type="GO" id="GO:0048046">
    <property type="term" value="C:apoplast"/>
    <property type="evidence" value="ECO:0007669"/>
    <property type="project" value="InterPro"/>
</dbReference>
<feature type="domain" description="Expansin-like EG45" evidence="5">
    <location>
        <begin position="26"/>
        <end position="130"/>
    </location>
</feature>
<evidence type="ECO:0000256" key="1">
    <source>
        <dbReference type="ARBA" id="ARBA00004613"/>
    </source>
</evidence>
<gene>
    <name evidence="6" type="ORF">CTI12_AA623670</name>
</gene>
<dbReference type="Pfam" id="PF03330">
    <property type="entry name" value="DPBB_1"/>
    <property type="match status" value="1"/>
</dbReference>
<dbReference type="InterPro" id="IPR044206">
    <property type="entry name" value="EGC1/2"/>
</dbReference>
<dbReference type="GO" id="GO:0009627">
    <property type="term" value="P:systemic acquired resistance"/>
    <property type="evidence" value="ECO:0007669"/>
    <property type="project" value="InterPro"/>
</dbReference>
<evidence type="ECO:0000256" key="2">
    <source>
        <dbReference type="ARBA" id="ARBA00022525"/>
    </source>
</evidence>
<dbReference type="SUPFAM" id="SSF50685">
    <property type="entry name" value="Barwin-like endoglucanases"/>
    <property type="match status" value="1"/>
</dbReference>
<dbReference type="FunFam" id="2.40.40.10:FF:000005">
    <property type="entry name" value="Barwin-related endoglucanase"/>
    <property type="match status" value="1"/>
</dbReference>
<dbReference type="CDD" id="cd22269">
    <property type="entry name" value="DPBB_EG45-like"/>
    <property type="match status" value="1"/>
</dbReference>
<dbReference type="PANTHER" id="PTHR47295">
    <property type="entry name" value="EG45-LIKE DOMAIN CONTAINING PROTEIN 1-RELATED"/>
    <property type="match status" value="1"/>
</dbReference>
<dbReference type="Gene3D" id="2.40.40.10">
    <property type="entry name" value="RlpA-like domain"/>
    <property type="match status" value="1"/>
</dbReference>
<keyword evidence="3 4" id="KW-0732">Signal</keyword>
<evidence type="ECO:0000256" key="3">
    <source>
        <dbReference type="ARBA" id="ARBA00022729"/>
    </source>
</evidence>
<dbReference type="InterPro" id="IPR036908">
    <property type="entry name" value="RlpA-like_sf"/>
</dbReference>
<feature type="signal peptide" evidence="4">
    <location>
        <begin position="1"/>
        <end position="23"/>
    </location>
</feature>
<dbReference type="STRING" id="35608.A0A2U1KB32"/>
<dbReference type="AlphaFoldDB" id="A0A2U1KB32"/>
<dbReference type="PANTHER" id="PTHR47295:SF10">
    <property type="entry name" value="EG45-LIKE DOMAIN CONTAINING PROTEIN"/>
    <property type="match status" value="1"/>
</dbReference>